<feature type="domain" description="NADP-dependent oxidoreductase" evidence="1">
    <location>
        <begin position="24"/>
        <end position="303"/>
    </location>
</feature>
<dbReference type="Proteomes" id="UP000318521">
    <property type="component" value="Unassembled WGS sequence"/>
</dbReference>
<proteinExistence type="predicted"/>
<sequence>MEYRKLGRTDMDVSVMSLGSGGHSRLGTTSKKAEEDAIVVLQKAIEKGINLIDTANVYGTEELVGKGVSAFNRQDLLYSTKCSILEKNQLKTVANLESELTQSLTNLRTDYIDIYHLHAVNLKDYDHAVNVLLPQLVKYKEQGIIRAIGITEQFNSEPNHSMLELAVEDNYWDVIMVGFNILNQSARQPVLKKAIKHDIGVLGMFAVRRALAKQDVLSSLISQLITEGRVDPERIELEKPLDFLVNEYGAESVIDASYRFCRDEPGIHTVLMGTGDVAHLESNIQSAEREALPSKARERLQEIFEKVDHITGN</sequence>
<evidence type="ECO:0000313" key="3">
    <source>
        <dbReference type="Proteomes" id="UP000318521"/>
    </source>
</evidence>
<dbReference type="Gene3D" id="3.20.20.100">
    <property type="entry name" value="NADP-dependent oxidoreductase domain"/>
    <property type="match status" value="1"/>
</dbReference>
<dbReference type="AlphaFoldDB" id="A0A553ZUW9"/>
<dbReference type="PANTHER" id="PTHR43312">
    <property type="entry name" value="D-THREO-ALDOSE 1-DEHYDROGENASE"/>
    <property type="match status" value="1"/>
</dbReference>
<evidence type="ECO:0000313" key="2">
    <source>
        <dbReference type="EMBL" id="TSB45281.1"/>
    </source>
</evidence>
<comment type="caution">
    <text evidence="2">The sequence shown here is derived from an EMBL/GenBank/DDBJ whole genome shotgun (WGS) entry which is preliminary data.</text>
</comment>
<dbReference type="InterPro" id="IPR036812">
    <property type="entry name" value="NAD(P)_OxRdtase_dom_sf"/>
</dbReference>
<dbReference type="InterPro" id="IPR020471">
    <property type="entry name" value="AKR"/>
</dbReference>
<dbReference type="PANTHER" id="PTHR43312:SF1">
    <property type="entry name" value="NADP-DEPENDENT OXIDOREDUCTASE DOMAIN-CONTAINING PROTEIN"/>
    <property type="match status" value="1"/>
</dbReference>
<accession>A0A553ZUW9</accession>
<dbReference type="GO" id="GO:0016491">
    <property type="term" value="F:oxidoreductase activity"/>
    <property type="evidence" value="ECO:0007669"/>
    <property type="project" value="InterPro"/>
</dbReference>
<dbReference type="SUPFAM" id="SSF51430">
    <property type="entry name" value="NAD(P)-linked oxidoreductase"/>
    <property type="match status" value="1"/>
</dbReference>
<dbReference type="PRINTS" id="PR00069">
    <property type="entry name" value="ALDKETRDTASE"/>
</dbReference>
<organism evidence="2 3">
    <name type="scientific">Alkalicoccobacillus porphyridii</name>
    <dbReference type="NCBI Taxonomy" id="2597270"/>
    <lineage>
        <taxon>Bacteria</taxon>
        <taxon>Bacillati</taxon>
        <taxon>Bacillota</taxon>
        <taxon>Bacilli</taxon>
        <taxon>Bacillales</taxon>
        <taxon>Bacillaceae</taxon>
        <taxon>Alkalicoccobacillus</taxon>
    </lineage>
</organism>
<name>A0A553ZUW9_9BACI</name>
<dbReference type="RefSeq" id="WP_143850176.1">
    <property type="nucleotide sequence ID" value="NZ_VLXZ01000013.1"/>
</dbReference>
<gene>
    <name evidence="2" type="ORF">FN960_17605</name>
</gene>
<reference evidence="2 3" key="1">
    <citation type="submission" date="2019-07" db="EMBL/GenBank/DDBJ databases">
        <authorList>
            <person name="Park Y.J."/>
            <person name="Jeong S.E."/>
            <person name="Jung H.S."/>
        </authorList>
    </citation>
    <scope>NUCLEOTIDE SEQUENCE [LARGE SCALE GENOMIC DNA]</scope>
    <source>
        <strain evidence="3">P16(2019)</strain>
    </source>
</reference>
<dbReference type="EMBL" id="VLXZ01000013">
    <property type="protein sequence ID" value="TSB45281.1"/>
    <property type="molecule type" value="Genomic_DNA"/>
</dbReference>
<evidence type="ECO:0000259" key="1">
    <source>
        <dbReference type="Pfam" id="PF00248"/>
    </source>
</evidence>
<dbReference type="InterPro" id="IPR023210">
    <property type="entry name" value="NADP_OxRdtase_dom"/>
</dbReference>
<dbReference type="Pfam" id="PF00248">
    <property type="entry name" value="Aldo_ket_red"/>
    <property type="match status" value="1"/>
</dbReference>
<protein>
    <submittedName>
        <fullName evidence="2">Aldo/keto reductase</fullName>
    </submittedName>
</protein>
<dbReference type="InterPro" id="IPR053135">
    <property type="entry name" value="AKR2_Oxidoreductase"/>
</dbReference>
<dbReference type="OrthoDB" id="9773828at2"/>
<keyword evidence="3" id="KW-1185">Reference proteome</keyword>